<name>A0A6J5ZT55_9ZZZZ</name>
<dbReference type="Pfam" id="PF01040">
    <property type="entry name" value="UbiA"/>
    <property type="match status" value="1"/>
</dbReference>
<keyword evidence="6 9" id="KW-0812">Transmembrane</keyword>
<organism evidence="10">
    <name type="scientific">freshwater metagenome</name>
    <dbReference type="NCBI Taxonomy" id="449393"/>
    <lineage>
        <taxon>unclassified sequences</taxon>
        <taxon>metagenomes</taxon>
        <taxon>ecological metagenomes</taxon>
    </lineage>
</organism>
<dbReference type="InterPro" id="IPR000537">
    <property type="entry name" value="UbiA_prenyltransferase"/>
</dbReference>
<comment type="pathway">
    <text evidence="2">Quinol/quinone metabolism; menaquinone biosynthesis.</text>
</comment>
<feature type="transmembrane region" description="Helical" evidence="9">
    <location>
        <begin position="280"/>
        <end position="304"/>
    </location>
</feature>
<dbReference type="CDD" id="cd13962">
    <property type="entry name" value="PT_UbiA_UBIAD1"/>
    <property type="match status" value="1"/>
</dbReference>
<keyword evidence="7 9" id="KW-1133">Transmembrane helix</keyword>
<evidence type="ECO:0000256" key="8">
    <source>
        <dbReference type="ARBA" id="ARBA00023136"/>
    </source>
</evidence>
<dbReference type="UniPathway" id="UPA00079"/>
<dbReference type="PIRSF" id="PIRSF005355">
    <property type="entry name" value="UBIAD1"/>
    <property type="match status" value="1"/>
</dbReference>
<sequence>MTGPTKTSPAGSPSGLQIWLMAARPRTLPAAVAPVLVGTALAWTVGPLNWFAFVAAALGALFIQVGTNLSNDYSDARRGADTEERLGPVRVTAGGLVPPQQVLVATYASFGAAVLCGVYLIIIAGPVLLLIGAASILAGVLYTGGPRPYGYEGFGELFVFTFFGIVAVTGSYFVQRQALEWEAFVLAIPVGLLASAILVVNNVRDLDTDRRANKKTLAVRLGRSRTRGLFAAMLLLAYPTAVLPWLLGSFNAWLVLVVLTLPLTWRLIRTVANSTDGPTLNAALAKTGVLELLFCLLLTVGLLLN</sequence>
<keyword evidence="4" id="KW-1003">Cell membrane</keyword>
<feature type="transmembrane region" description="Helical" evidence="9">
    <location>
        <begin position="157"/>
        <end position="175"/>
    </location>
</feature>
<feature type="transmembrane region" description="Helical" evidence="9">
    <location>
        <begin position="50"/>
        <end position="69"/>
    </location>
</feature>
<dbReference type="AlphaFoldDB" id="A0A6J5ZT55"/>
<evidence type="ECO:0000256" key="1">
    <source>
        <dbReference type="ARBA" id="ARBA00004141"/>
    </source>
</evidence>
<dbReference type="GO" id="GO:0042371">
    <property type="term" value="P:vitamin K biosynthetic process"/>
    <property type="evidence" value="ECO:0007669"/>
    <property type="project" value="TreeGrafter"/>
</dbReference>
<keyword evidence="8 9" id="KW-0472">Membrane</keyword>
<reference evidence="10" key="1">
    <citation type="submission" date="2020-05" db="EMBL/GenBank/DDBJ databases">
        <authorList>
            <person name="Chiriac C."/>
            <person name="Salcher M."/>
            <person name="Ghai R."/>
            <person name="Kavagutti S V."/>
        </authorList>
    </citation>
    <scope>NUCLEOTIDE SEQUENCE</scope>
</reference>
<evidence type="ECO:0000313" key="10">
    <source>
        <dbReference type="EMBL" id="CAB4344506.1"/>
    </source>
</evidence>
<feature type="transmembrane region" description="Helical" evidence="9">
    <location>
        <begin position="252"/>
        <end position="268"/>
    </location>
</feature>
<dbReference type="GO" id="GO:0046428">
    <property type="term" value="F:1,4-dihydroxy-2-naphthoate polyprenyltransferase activity"/>
    <property type="evidence" value="ECO:0007669"/>
    <property type="project" value="InterPro"/>
</dbReference>
<feature type="transmembrane region" description="Helical" evidence="9">
    <location>
        <begin position="128"/>
        <end position="145"/>
    </location>
</feature>
<protein>
    <submittedName>
        <fullName evidence="10">Unannotated protein</fullName>
    </submittedName>
</protein>
<evidence type="ECO:0000256" key="2">
    <source>
        <dbReference type="ARBA" id="ARBA00004863"/>
    </source>
</evidence>
<gene>
    <name evidence="10" type="ORF">UFOPK3547_00943</name>
</gene>
<dbReference type="EMBL" id="CAESAN010000071">
    <property type="protein sequence ID" value="CAB4344506.1"/>
    <property type="molecule type" value="Genomic_DNA"/>
</dbReference>
<dbReference type="GO" id="GO:0009234">
    <property type="term" value="P:menaquinone biosynthetic process"/>
    <property type="evidence" value="ECO:0007669"/>
    <property type="project" value="UniProtKB-UniPathway"/>
</dbReference>
<comment type="subcellular location">
    <subcellularLocation>
        <location evidence="1">Membrane</location>
        <topology evidence="1">Multi-pass membrane protein</topology>
    </subcellularLocation>
</comment>
<dbReference type="HAMAP" id="MF_01937">
    <property type="entry name" value="MenA_1"/>
    <property type="match status" value="1"/>
</dbReference>
<evidence type="ECO:0000256" key="7">
    <source>
        <dbReference type="ARBA" id="ARBA00022989"/>
    </source>
</evidence>
<feature type="transmembrane region" description="Helical" evidence="9">
    <location>
        <begin position="181"/>
        <end position="203"/>
    </location>
</feature>
<keyword evidence="5" id="KW-0808">Transferase</keyword>
<dbReference type="InterPro" id="IPR004657">
    <property type="entry name" value="MenA"/>
</dbReference>
<dbReference type="InterPro" id="IPR026046">
    <property type="entry name" value="UBIAD1"/>
</dbReference>
<dbReference type="GO" id="GO:0016020">
    <property type="term" value="C:membrane"/>
    <property type="evidence" value="ECO:0007669"/>
    <property type="project" value="UniProtKB-SubCell"/>
</dbReference>
<dbReference type="InterPro" id="IPR044878">
    <property type="entry name" value="UbiA_sf"/>
</dbReference>
<keyword evidence="3" id="KW-0474">Menaquinone biosynthesis</keyword>
<dbReference type="NCBIfam" id="NF004751">
    <property type="entry name" value="PRK06080.1-3"/>
    <property type="match status" value="1"/>
</dbReference>
<dbReference type="Gene3D" id="1.10.357.140">
    <property type="entry name" value="UbiA prenyltransferase"/>
    <property type="match status" value="1"/>
</dbReference>
<accession>A0A6J5ZT55</accession>
<evidence type="ECO:0000256" key="5">
    <source>
        <dbReference type="ARBA" id="ARBA00022679"/>
    </source>
</evidence>
<dbReference type="PANTHER" id="PTHR13929:SF0">
    <property type="entry name" value="UBIA PRENYLTRANSFERASE DOMAIN-CONTAINING PROTEIN 1"/>
    <property type="match status" value="1"/>
</dbReference>
<feature type="transmembrane region" description="Helical" evidence="9">
    <location>
        <begin position="224"/>
        <end position="246"/>
    </location>
</feature>
<evidence type="ECO:0000256" key="3">
    <source>
        <dbReference type="ARBA" id="ARBA00022428"/>
    </source>
</evidence>
<evidence type="ECO:0000256" key="9">
    <source>
        <dbReference type="SAM" id="Phobius"/>
    </source>
</evidence>
<evidence type="ECO:0000256" key="6">
    <source>
        <dbReference type="ARBA" id="ARBA00022692"/>
    </source>
</evidence>
<proteinExistence type="inferred from homology"/>
<dbReference type="NCBIfam" id="TIGR00751">
    <property type="entry name" value="menA"/>
    <property type="match status" value="1"/>
</dbReference>
<evidence type="ECO:0000256" key="4">
    <source>
        <dbReference type="ARBA" id="ARBA00022475"/>
    </source>
</evidence>
<dbReference type="PANTHER" id="PTHR13929">
    <property type="entry name" value="1,4-DIHYDROXY-2-NAPHTHOATE OCTAPRENYLTRANSFERASE"/>
    <property type="match status" value="1"/>
</dbReference>